<organism evidence="2 3">
    <name type="scientific">Portunus trituberculatus</name>
    <name type="common">Swimming crab</name>
    <name type="synonym">Neptunus trituberculatus</name>
    <dbReference type="NCBI Taxonomy" id="210409"/>
    <lineage>
        <taxon>Eukaryota</taxon>
        <taxon>Metazoa</taxon>
        <taxon>Ecdysozoa</taxon>
        <taxon>Arthropoda</taxon>
        <taxon>Crustacea</taxon>
        <taxon>Multicrustacea</taxon>
        <taxon>Malacostraca</taxon>
        <taxon>Eumalacostraca</taxon>
        <taxon>Eucarida</taxon>
        <taxon>Decapoda</taxon>
        <taxon>Pleocyemata</taxon>
        <taxon>Brachyura</taxon>
        <taxon>Eubrachyura</taxon>
        <taxon>Portunoidea</taxon>
        <taxon>Portunidae</taxon>
        <taxon>Portuninae</taxon>
        <taxon>Portunus</taxon>
    </lineage>
</organism>
<evidence type="ECO:0000313" key="3">
    <source>
        <dbReference type="Proteomes" id="UP000324222"/>
    </source>
</evidence>
<dbReference type="AlphaFoldDB" id="A0A5B7I1J5"/>
<feature type="compositionally biased region" description="Pro residues" evidence="1">
    <location>
        <begin position="92"/>
        <end position="102"/>
    </location>
</feature>
<name>A0A5B7I1J5_PORTR</name>
<keyword evidence="3" id="KW-1185">Reference proteome</keyword>
<feature type="region of interest" description="Disordered" evidence="1">
    <location>
        <begin position="1"/>
        <end position="108"/>
    </location>
</feature>
<evidence type="ECO:0000313" key="2">
    <source>
        <dbReference type="EMBL" id="MPC76123.1"/>
    </source>
</evidence>
<evidence type="ECO:0000256" key="1">
    <source>
        <dbReference type="SAM" id="MobiDB-lite"/>
    </source>
</evidence>
<feature type="compositionally biased region" description="Gly residues" evidence="1">
    <location>
        <begin position="1"/>
        <end position="11"/>
    </location>
</feature>
<feature type="compositionally biased region" description="Basic and acidic residues" evidence="1">
    <location>
        <begin position="76"/>
        <end position="86"/>
    </location>
</feature>
<dbReference type="EMBL" id="VSRR010042649">
    <property type="protein sequence ID" value="MPC76123.1"/>
    <property type="molecule type" value="Genomic_DNA"/>
</dbReference>
<reference evidence="2 3" key="1">
    <citation type="submission" date="2019-05" db="EMBL/GenBank/DDBJ databases">
        <title>Another draft genome of Portunus trituberculatus and its Hox gene families provides insights of decapod evolution.</title>
        <authorList>
            <person name="Jeong J.-H."/>
            <person name="Song I."/>
            <person name="Kim S."/>
            <person name="Choi T."/>
            <person name="Kim D."/>
            <person name="Ryu S."/>
            <person name="Kim W."/>
        </authorList>
    </citation>
    <scope>NUCLEOTIDE SEQUENCE [LARGE SCALE GENOMIC DNA]</scope>
    <source>
        <tissue evidence="2">Muscle</tissue>
    </source>
</reference>
<accession>A0A5B7I1J5</accession>
<protein>
    <submittedName>
        <fullName evidence="2">Uncharacterized protein</fullName>
    </submittedName>
</protein>
<comment type="caution">
    <text evidence="2">The sequence shown here is derived from an EMBL/GenBank/DDBJ whole genome shotgun (WGS) entry which is preliminary data.</text>
</comment>
<gene>
    <name evidence="2" type="ORF">E2C01_070528</name>
</gene>
<dbReference type="Proteomes" id="UP000324222">
    <property type="component" value="Unassembled WGS sequence"/>
</dbReference>
<sequence>MTGVGGSGTGRHWGVESGARYQAGGGSRARGSEANGLAGVRYSLSQSPARHRRGRVTPDTLRQQQVNGCRRQPALETRERVTDHHHANSRPAHPPAHQPAPAPTCRRGELTQNYQTFRQTFEEVVEVVFW</sequence>
<proteinExistence type="predicted"/>